<dbReference type="InterPro" id="IPR027921">
    <property type="entry name" value="NOPCHAP1"/>
</dbReference>
<sequence>MPKNSGELLDQVDRPSLLDSLLLDRTEHRNSSNPKERPLFTPLPDSQALGKVRDFLAVIAKANKDLENKAQENPCSNYDIEALSDDEKEYIEMDLLLGVADLHSTEAVAAAKASMSGFRPTVGVDYDDDDGGNFDENTCFKDNTRSAEHGTDLEPSRKAKPNKRAKVVMLD</sequence>
<feature type="compositionally biased region" description="Basic residues" evidence="1">
    <location>
        <begin position="158"/>
        <end position="171"/>
    </location>
</feature>
<dbReference type="PANTHER" id="PTHR28674:SF1">
    <property type="entry name" value="NOP PROTEIN CHAPERONE 1"/>
    <property type="match status" value="1"/>
</dbReference>
<comment type="caution">
    <text evidence="2">The sequence shown here is derived from an EMBL/GenBank/DDBJ whole genome shotgun (WGS) entry which is preliminary data.</text>
</comment>
<evidence type="ECO:0000313" key="2">
    <source>
        <dbReference type="EMBL" id="KAK8968819.1"/>
    </source>
</evidence>
<evidence type="ECO:0000256" key="1">
    <source>
        <dbReference type="SAM" id="MobiDB-lite"/>
    </source>
</evidence>
<evidence type="ECO:0000313" key="3">
    <source>
        <dbReference type="Proteomes" id="UP001412067"/>
    </source>
</evidence>
<dbReference type="PANTHER" id="PTHR28674">
    <property type="entry name" value="SIMILAR TO DNA SEGMENT, CHR 10, WAYNE STATE UNIVERSITY 102,-EXPRESSED"/>
    <property type="match status" value="1"/>
</dbReference>
<reference evidence="2 3" key="1">
    <citation type="journal article" date="2022" name="Nat. Plants">
        <title>Genomes of leafy and leafless Platanthera orchids illuminate the evolution of mycoheterotrophy.</title>
        <authorList>
            <person name="Li M.H."/>
            <person name="Liu K.W."/>
            <person name="Li Z."/>
            <person name="Lu H.C."/>
            <person name="Ye Q.L."/>
            <person name="Zhang D."/>
            <person name="Wang J.Y."/>
            <person name="Li Y.F."/>
            <person name="Zhong Z.M."/>
            <person name="Liu X."/>
            <person name="Yu X."/>
            <person name="Liu D.K."/>
            <person name="Tu X.D."/>
            <person name="Liu B."/>
            <person name="Hao Y."/>
            <person name="Liao X.Y."/>
            <person name="Jiang Y.T."/>
            <person name="Sun W.H."/>
            <person name="Chen J."/>
            <person name="Chen Y.Q."/>
            <person name="Ai Y."/>
            <person name="Zhai J.W."/>
            <person name="Wu S.S."/>
            <person name="Zhou Z."/>
            <person name="Hsiao Y.Y."/>
            <person name="Wu W.L."/>
            <person name="Chen Y.Y."/>
            <person name="Lin Y.F."/>
            <person name="Hsu J.L."/>
            <person name="Li C.Y."/>
            <person name="Wang Z.W."/>
            <person name="Zhao X."/>
            <person name="Zhong W.Y."/>
            <person name="Ma X.K."/>
            <person name="Ma L."/>
            <person name="Huang J."/>
            <person name="Chen G.Z."/>
            <person name="Huang M.Z."/>
            <person name="Huang L."/>
            <person name="Peng D.H."/>
            <person name="Luo Y.B."/>
            <person name="Zou S.Q."/>
            <person name="Chen S.P."/>
            <person name="Lan S."/>
            <person name="Tsai W.C."/>
            <person name="Van de Peer Y."/>
            <person name="Liu Z.J."/>
        </authorList>
    </citation>
    <scope>NUCLEOTIDE SEQUENCE [LARGE SCALE GENOMIC DNA]</scope>
    <source>
        <strain evidence="2">Lor288</strain>
    </source>
</reference>
<feature type="compositionally biased region" description="Basic and acidic residues" evidence="1">
    <location>
        <begin position="138"/>
        <end position="157"/>
    </location>
</feature>
<name>A0ABR2MX66_9ASPA</name>
<accession>A0ABR2MX66</accession>
<dbReference type="Proteomes" id="UP001412067">
    <property type="component" value="Unassembled WGS sequence"/>
</dbReference>
<dbReference type="EMBL" id="JBBWWR010000003">
    <property type="protein sequence ID" value="KAK8968819.1"/>
    <property type="molecule type" value="Genomic_DNA"/>
</dbReference>
<keyword evidence="3" id="KW-1185">Reference proteome</keyword>
<dbReference type="Pfam" id="PF15370">
    <property type="entry name" value="NOPCHAP1"/>
    <property type="match status" value="1"/>
</dbReference>
<feature type="region of interest" description="Disordered" evidence="1">
    <location>
        <begin position="25"/>
        <end position="45"/>
    </location>
</feature>
<proteinExistence type="predicted"/>
<protein>
    <submittedName>
        <fullName evidence="2">Uncharacterized protein</fullName>
    </submittedName>
</protein>
<organism evidence="2 3">
    <name type="scientific">Platanthera guangdongensis</name>
    <dbReference type="NCBI Taxonomy" id="2320717"/>
    <lineage>
        <taxon>Eukaryota</taxon>
        <taxon>Viridiplantae</taxon>
        <taxon>Streptophyta</taxon>
        <taxon>Embryophyta</taxon>
        <taxon>Tracheophyta</taxon>
        <taxon>Spermatophyta</taxon>
        <taxon>Magnoliopsida</taxon>
        <taxon>Liliopsida</taxon>
        <taxon>Asparagales</taxon>
        <taxon>Orchidaceae</taxon>
        <taxon>Orchidoideae</taxon>
        <taxon>Orchideae</taxon>
        <taxon>Orchidinae</taxon>
        <taxon>Platanthera</taxon>
    </lineage>
</organism>
<gene>
    <name evidence="2" type="ORF">KSP40_PGU017176</name>
</gene>
<feature type="compositionally biased region" description="Basic and acidic residues" evidence="1">
    <location>
        <begin position="25"/>
        <end position="38"/>
    </location>
</feature>
<feature type="region of interest" description="Disordered" evidence="1">
    <location>
        <begin position="138"/>
        <end position="171"/>
    </location>
</feature>